<dbReference type="Gene3D" id="1.10.1740.10">
    <property type="match status" value="1"/>
</dbReference>
<dbReference type="SUPFAM" id="SSF88946">
    <property type="entry name" value="Sigma2 domain of RNA polymerase sigma factors"/>
    <property type="match status" value="1"/>
</dbReference>
<evidence type="ECO:0000256" key="4">
    <source>
        <dbReference type="ARBA" id="ARBA00023082"/>
    </source>
</evidence>
<protein>
    <submittedName>
        <fullName evidence="8">RNA polymerase subunit sigma-70</fullName>
        <ecNumber evidence="8">2.7.7.6</ecNumber>
    </submittedName>
</protein>
<name>A0ABW2QGS0_9MICO</name>
<dbReference type="NCBIfam" id="TIGR02937">
    <property type="entry name" value="sigma70-ECF"/>
    <property type="match status" value="1"/>
</dbReference>
<dbReference type="Proteomes" id="UP001596455">
    <property type="component" value="Unassembled WGS sequence"/>
</dbReference>
<evidence type="ECO:0000256" key="5">
    <source>
        <dbReference type="ARBA" id="ARBA00023163"/>
    </source>
</evidence>
<dbReference type="EC" id="2.7.7.6" evidence="8"/>
<dbReference type="InterPro" id="IPR007627">
    <property type="entry name" value="RNA_pol_sigma70_r2"/>
</dbReference>
<evidence type="ECO:0000256" key="3">
    <source>
        <dbReference type="ARBA" id="ARBA00023015"/>
    </source>
</evidence>
<evidence type="ECO:0000259" key="6">
    <source>
        <dbReference type="Pfam" id="PF04542"/>
    </source>
</evidence>
<dbReference type="SUPFAM" id="SSF88659">
    <property type="entry name" value="Sigma3 and sigma4 domains of RNA polymerase sigma factors"/>
    <property type="match status" value="1"/>
</dbReference>
<dbReference type="InterPro" id="IPR039425">
    <property type="entry name" value="RNA_pol_sigma-70-like"/>
</dbReference>
<evidence type="ECO:0000313" key="9">
    <source>
        <dbReference type="Proteomes" id="UP001596455"/>
    </source>
</evidence>
<evidence type="ECO:0000313" key="8">
    <source>
        <dbReference type="EMBL" id="MFC7406418.1"/>
    </source>
</evidence>
<dbReference type="InterPro" id="IPR032710">
    <property type="entry name" value="NTF2-like_dom_sf"/>
</dbReference>
<proteinExistence type="inferred from homology"/>
<sequence>MSPAATDPATFEAELTRQRARLRLHCYRMVGSLDDADDLTQEASLRAWRHLGSFAGESSLVTWLFQIATNVCLDHLRRRARERRPRVPAAEFPQVPAQVAVPWLQPYADHPGDVDAVATATPEPGPGPEEQAVSRDTLRLAFVAAVQYLPPRQRAAMLLRDGLGWPVRRCAEALESSSASVNSALQRARATMRDVLDVDPDRWQDDDSDAGPLVAEYIAAVESADDTRIARLLHEEIRVSHAPGAGGNTTDDVAWYAGVATVLEGWAPILHDERSRQAMAMRPVAMNGDVGIAVWIREPGSTGEWEAFALDALTVRDGLVREISTFGAELFEAFGLPLRTMTV</sequence>
<keyword evidence="9" id="KW-1185">Reference proteome</keyword>
<dbReference type="InterPro" id="IPR014284">
    <property type="entry name" value="RNA_pol_sigma-70_dom"/>
</dbReference>
<dbReference type="NCBIfam" id="NF006089">
    <property type="entry name" value="PRK08241.1"/>
    <property type="match status" value="1"/>
</dbReference>
<dbReference type="GO" id="GO:0003899">
    <property type="term" value="F:DNA-directed RNA polymerase activity"/>
    <property type="evidence" value="ECO:0007669"/>
    <property type="project" value="UniProtKB-EC"/>
</dbReference>
<comment type="similarity">
    <text evidence="1">Belongs to the sigma-70 factor family. ECF subfamily.</text>
</comment>
<feature type="domain" description="RNA polymerase sigma factor 70 region 4 type 2" evidence="7">
    <location>
        <begin position="140"/>
        <end position="192"/>
    </location>
</feature>
<dbReference type="SUPFAM" id="SSF54427">
    <property type="entry name" value="NTF2-like"/>
    <property type="match status" value="1"/>
</dbReference>
<evidence type="ECO:0000256" key="2">
    <source>
        <dbReference type="ARBA" id="ARBA00011344"/>
    </source>
</evidence>
<dbReference type="RefSeq" id="WP_382395799.1">
    <property type="nucleotide sequence ID" value="NZ_JBHTCQ010000003.1"/>
</dbReference>
<comment type="caution">
    <text evidence="8">The sequence shown here is derived from an EMBL/GenBank/DDBJ whole genome shotgun (WGS) entry which is preliminary data.</text>
</comment>
<dbReference type="Gene3D" id="3.10.450.50">
    <property type="match status" value="1"/>
</dbReference>
<reference evidence="9" key="1">
    <citation type="journal article" date="2019" name="Int. J. Syst. Evol. Microbiol.">
        <title>The Global Catalogue of Microorganisms (GCM) 10K type strain sequencing project: providing services to taxonomists for standard genome sequencing and annotation.</title>
        <authorList>
            <consortium name="The Broad Institute Genomics Platform"/>
            <consortium name="The Broad Institute Genome Sequencing Center for Infectious Disease"/>
            <person name="Wu L."/>
            <person name="Ma J."/>
        </authorList>
    </citation>
    <scope>NUCLEOTIDE SEQUENCE [LARGE SCALE GENOMIC DNA]</scope>
    <source>
        <strain evidence="9">JCM 1490</strain>
    </source>
</reference>
<dbReference type="InterPro" id="IPR013324">
    <property type="entry name" value="RNA_pol_sigma_r3/r4-like"/>
</dbReference>
<dbReference type="EMBL" id="JBHTCQ010000003">
    <property type="protein sequence ID" value="MFC7406418.1"/>
    <property type="molecule type" value="Genomic_DNA"/>
</dbReference>
<keyword evidence="8" id="KW-0548">Nucleotidyltransferase</keyword>
<dbReference type="InterPro" id="IPR036388">
    <property type="entry name" value="WH-like_DNA-bd_sf"/>
</dbReference>
<comment type="subunit">
    <text evidence="2">Interacts transiently with the RNA polymerase catalytic core formed by RpoA, RpoB, RpoC and RpoZ (2 alpha, 1 beta, 1 beta' and 1 omega subunit) to form the RNA polymerase holoenzyme that can initiate transcription.</text>
</comment>
<dbReference type="NCBIfam" id="TIGR02960">
    <property type="entry name" value="SigX5"/>
    <property type="match status" value="1"/>
</dbReference>
<keyword evidence="8" id="KW-0808">Transferase</keyword>
<evidence type="ECO:0000256" key="1">
    <source>
        <dbReference type="ARBA" id="ARBA00010641"/>
    </source>
</evidence>
<gene>
    <name evidence="8" type="ORF">ACFQQL_14970</name>
</gene>
<dbReference type="PANTHER" id="PTHR43133:SF65">
    <property type="entry name" value="ECF RNA POLYMERASE SIGMA FACTOR SIGG"/>
    <property type="match status" value="1"/>
</dbReference>
<dbReference type="InterPro" id="IPR014305">
    <property type="entry name" value="RNA_pol_sigma-G_actinobac"/>
</dbReference>
<organism evidence="8 9">
    <name type="scientific">Georgenia alba</name>
    <dbReference type="NCBI Taxonomy" id="2233858"/>
    <lineage>
        <taxon>Bacteria</taxon>
        <taxon>Bacillati</taxon>
        <taxon>Actinomycetota</taxon>
        <taxon>Actinomycetes</taxon>
        <taxon>Micrococcales</taxon>
        <taxon>Bogoriellaceae</taxon>
        <taxon>Georgenia</taxon>
    </lineage>
</organism>
<accession>A0ABW2QGS0</accession>
<dbReference type="Gene3D" id="1.10.10.10">
    <property type="entry name" value="Winged helix-like DNA-binding domain superfamily/Winged helix DNA-binding domain"/>
    <property type="match status" value="1"/>
</dbReference>
<keyword evidence="3" id="KW-0805">Transcription regulation</keyword>
<dbReference type="InterPro" id="IPR013249">
    <property type="entry name" value="RNA_pol_sigma70_r4_t2"/>
</dbReference>
<keyword evidence="5" id="KW-0804">Transcription</keyword>
<keyword evidence="4" id="KW-0731">Sigma factor</keyword>
<dbReference type="Pfam" id="PF04542">
    <property type="entry name" value="Sigma70_r2"/>
    <property type="match status" value="1"/>
</dbReference>
<dbReference type="InterPro" id="IPR013325">
    <property type="entry name" value="RNA_pol_sigma_r2"/>
</dbReference>
<feature type="domain" description="RNA polymerase sigma-70 region 2" evidence="6">
    <location>
        <begin position="20"/>
        <end position="81"/>
    </location>
</feature>
<dbReference type="Pfam" id="PF08281">
    <property type="entry name" value="Sigma70_r4_2"/>
    <property type="match status" value="1"/>
</dbReference>
<dbReference type="PANTHER" id="PTHR43133">
    <property type="entry name" value="RNA POLYMERASE ECF-TYPE SIGMA FACTO"/>
    <property type="match status" value="1"/>
</dbReference>
<evidence type="ECO:0000259" key="7">
    <source>
        <dbReference type="Pfam" id="PF08281"/>
    </source>
</evidence>